<dbReference type="Proteomes" id="UP001138500">
    <property type="component" value="Unassembled WGS sequence"/>
</dbReference>
<comment type="caution">
    <text evidence="2">The sequence shown here is derived from an EMBL/GenBank/DDBJ whole genome shotgun (WGS) entry which is preliminary data.</text>
</comment>
<organism evidence="2 3">
    <name type="scientific">Teratosphaeria destructans</name>
    <dbReference type="NCBI Taxonomy" id="418781"/>
    <lineage>
        <taxon>Eukaryota</taxon>
        <taxon>Fungi</taxon>
        <taxon>Dikarya</taxon>
        <taxon>Ascomycota</taxon>
        <taxon>Pezizomycotina</taxon>
        <taxon>Dothideomycetes</taxon>
        <taxon>Dothideomycetidae</taxon>
        <taxon>Mycosphaerellales</taxon>
        <taxon>Teratosphaeriaceae</taxon>
        <taxon>Teratosphaeria</taxon>
    </lineage>
</organism>
<reference evidence="2 3" key="2">
    <citation type="journal article" date="2021" name="Curr. Genet.">
        <title>Genetic response to nitrogen starvation in the aggressive Eucalyptus foliar pathogen Teratosphaeria destructans.</title>
        <authorList>
            <person name="Havenga M."/>
            <person name="Wingfield B.D."/>
            <person name="Wingfield M.J."/>
            <person name="Dreyer L.L."/>
            <person name="Roets F."/>
            <person name="Aylward J."/>
        </authorList>
    </citation>
    <scope>NUCLEOTIDE SEQUENCE [LARGE SCALE GENOMIC DNA]</scope>
    <source>
        <strain evidence="2">CMW44962</strain>
    </source>
</reference>
<gene>
    <name evidence="2" type="ORF">Tdes44962_MAKER07214</name>
</gene>
<keyword evidence="3" id="KW-1185">Reference proteome</keyword>
<reference evidence="2 3" key="1">
    <citation type="journal article" date="2018" name="IMA Fungus">
        <title>IMA Genome-F 10: Nine draft genome sequences of Claviceps purpurea s.lat., including C. arundinis, C. humidiphila, and C. cf. spartinae, pseudomolecules for the pitch canker pathogen Fusarium circinatum, draft genome of Davidsoniella eucalypti, Grosmannia galeiformis, Quambalaria eucalypti, and Teratosphaeria destructans.</title>
        <authorList>
            <person name="Wingfield B.D."/>
            <person name="Liu M."/>
            <person name="Nguyen H.D."/>
            <person name="Lane F.A."/>
            <person name="Morgan S.W."/>
            <person name="De Vos L."/>
            <person name="Wilken P.M."/>
            <person name="Duong T.A."/>
            <person name="Aylward J."/>
            <person name="Coetzee M.P."/>
            <person name="Dadej K."/>
            <person name="De Beer Z.W."/>
            <person name="Findlay W."/>
            <person name="Havenga M."/>
            <person name="Kolarik M."/>
            <person name="Menzies J.G."/>
            <person name="Naidoo K."/>
            <person name="Pochopski O."/>
            <person name="Shoukouhi P."/>
            <person name="Santana Q.C."/>
            <person name="Seifert K.A."/>
            <person name="Soal N."/>
            <person name="Steenkamp E.T."/>
            <person name="Tatham C.T."/>
            <person name="van der Nest M.A."/>
            <person name="Wingfield M.J."/>
        </authorList>
    </citation>
    <scope>NUCLEOTIDE SEQUENCE [LARGE SCALE GENOMIC DNA]</scope>
    <source>
        <strain evidence="2">CMW44962</strain>
    </source>
</reference>
<name>A0A9W7W6G8_9PEZI</name>
<sequence length="65" mass="7067">MTTTAVLIIQMIYLVIRALYTAAQCVVRRELAEFDEVRSGRAMAGLAGEVVDADEGLGFDGWAEC</sequence>
<proteinExistence type="predicted"/>
<feature type="chain" id="PRO_5040925953" evidence="1">
    <location>
        <begin position="24"/>
        <end position="65"/>
    </location>
</feature>
<evidence type="ECO:0000256" key="1">
    <source>
        <dbReference type="SAM" id="SignalP"/>
    </source>
</evidence>
<keyword evidence="1" id="KW-0732">Signal</keyword>
<dbReference type="AlphaFoldDB" id="A0A9W7W6G8"/>
<dbReference type="EMBL" id="RIBY02000269">
    <property type="protein sequence ID" value="KAH9844626.1"/>
    <property type="molecule type" value="Genomic_DNA"/>
</dbReference>
<evidence type="ECO:0000313" key="2">
    <source>
        <dbReference type="EMBL" id="KAH9844626.1"/>
    </source>
</evidence>
<protein>
    <submittedName>
        <fullName evidence="2">Uncharacterized protein</fullName>
    </submittedName>
</protein>
<evidence type="ECO:0000313" key="3">
    <source>
        <dbReference type="Proteomes" id="UP001138500"/>
    </source>
</evidence>
<feature type="signal peptide" evidence="1">
    <location>
        <begin position="1"/>
        <end position="23"/>
    </location>
</feature>
<accession>A0A9W7W6G8</accession>